<evidence type="ECO:0000259" key="1">
    <source>
        <dbReference type="Pfam" id="PF05685"/>
    </source>
</evidence>
<name>A0A7W5AHZ2_9ACTN</name>
<evidence type="ECO:0000313" key="3">
    <source>
        <dbReference type="Proteomes" id="UP000590749"/>
    </source>
</evidence>
<dbReference type="InterPro" id="IPR012296">
    <property type="entry name" value="Nuclease_put_TT1808"/>
</dbReference>
<dbReference type="PANTHER" id="PTHR35400">
    <property type="entry name" value="SLR1083 PROTEIN"/>
    <property type="match status" value="1"/>
</dbReference>
<dbReference type="PANTHER" id="PTHR35400:SF3">
    <property type="entry name" value="SLL1072 PROTEIN"/>
    <property type="match status" value="1"/>
</dbReference>
<dbReference type="SUPFAM" id="SSF52980">
    <property type="entry name" value="Restriction endonuclease-like"/>
    <property type="match status" value="1"/>
</dbReference>
<dbReference type="CDD" id="cd06260">
    <property type="entry name" value="DUF820-like"/>
    <property type="match status" value="1"/>
</dbReference>
<dbReference type="Pfam" id="PF05685">
    <property type="entry name" value="Uma2"/>
    <property type="match status" value="1"/>
</dbReference>
<keyword evidence="3" id="KW-1185">Reference proteome</keyword>
<protein>
    <submittedName>
        <fullName evidence="2">Uma2 family endonuclease</fullName>
    </submittedName>
</protein>
<dbReference type="InterPro" id="IPR011335">
    <property type="entry name" value="Restrct_endonuc-II-like"/>
</dbReference>
<reference evidence="2 3" key="1">
    <citation type="submission" date="2020-08" db="EMBL/GenBank/DDBJ databases">
        <title>Genomic Encyclopedia of Type Strains, Phase III (KMG-III): the genomes of soil and plant-associated and newly described type strains.</title>
        <authorList>
            <person name="Whitman W."/>
        </authorList>
    </citation>
    <scope>NUCLEOTIDE SEQUENCE [LARGE SCALE GENOMIC DNA]</scope>
    <source>
        <strain evidence="2 3">CECT 3287</strain>
    </source>
</reference>
<dbReference type="GO" id="GO:0004519">
    <property type="term" value="F:endonuclease activity"/>
    <property type="evidence" value="ECO:0007669"/>
    <property type="project" value="UniProtKB-KW"/>
</dbReference>
<dbReference type="InterPro" id="IPR008538">
    <property type="entry name" value="Uma2"/>
</dbReference>
<evidence type="ECO:0000313" key="2">
    <source>
        <dbReference type="EMBL" id="MBB3096411.1"/>
    </source>
</evidence>
<dbReference type="Proteomes" id="UP000590749">
    <property type="component" value="Unassembled WGS sequence"/>
</dbReference>
<sequence length="187" mass="20686">MSVTLLEHPGPWNEEQYLALGETPNRIELIDGGLWVSPAPNKPHQDISFLLMTGIRPAARAVGLRAYEAANVRLGTDRIVIPDLVVADTDPKGGVIEAAEVALICEIVSPSNAANHRLLKMQFYAAAQIGWYLLVEPDLTDFESVALRLFRLEGQHYAEHAMVPFGTILTLDVPFRCAIDTRTLLDW</sequence>
<comment type="caution">
    <text evidence="2">The sequence shown here is derived from an EMBL/GenBank/DDBJ whole genome shotgun (WGS) entry which is preliminary data.</text>
</comment>
<proteinExistence type="predicted"/>
<accession>A0A7W5AHZ2</accession>
<gene>
    <name evidence="2" type="ORF">FHR83_004081</name>
</gene>
<dbReference type="Gene3D" id="3.90.1570.10">
    <property type="entry name" value="tt1808, chain A"/>
    <property type="match status" value="1"/>
</dbReference>
<dbReference type="EMBL" id="JACHXF010000008">
    <property type="protein sequence ID" value="MBB3096411.1"/>
    <property type="molecule type" value="Genomic_DNA"/>
</dbReference>
<keyword evidence="2" id="KW-0255">Endonuclease</keyword>
<feature type="domain" description="Putative restriction endonuclease" evidence="1">
    <location>
        <begin position="15"/>
        <end position="174"/>
    </location>
</feature>
<dbReference type="AlphaFoldDB" id="A0A7W5AHZ2"/>
<dbReference type="RefSeq" id="WP_183221860.1">
    <property type="nucleotide sequence ID" value="NZ_BMPW01000007.1"/>
</dbReference>
<keyword evidence="2" id="KW-0378">Hydrolase</keyword>
<keyword evidence="2" id="KW-0540">Nuclease</keyword>
<organism evidence="2 3">
    <name type="scientific">Actinoplanes campanulatus</name>
    <dbReference type="NCBI Taxonomy" id="113559"/>
    <lineage>
        <taxon>Bacteria</taxon>
        <taxon>Bacillati</taxon>
        <taxon>Actinomycetota</taxon>
        <taxon>Actinomycetes</taxon>
        <taxon>Micromonosporales</taxon>
        <taxon>Micromonosporaceae</taxon>
        <taxon>Actinoplanes</taxon>
    </lineage>
</organism>